<name>A0A7W4W987_9GAMM</name>
<gene>
    <name evidence="4" type="ORF">FHS09_000607</name>
</gene>
<accession>A0A7W4W987</accession>
<evidence type="ECO:0000313" key="4">
    <source>
        <dbReference type="EMBL" id="MBB3059799.1"/>
    </source>
</evidence>
<organism evidence="4 5">
    <name type="scientific">Microbulbifer rhizosphaerae</name>
    <dbReference type="NCBI Taxonomy" id="1562603"/>
    <lineage>
        <taxon>Bacteria</taxon>
        <taxon>Pseudomonadati</taxon>
        <taxon>Pseudomonadota</taxon>
        <taxon>Gammaproteobacteria</taxon>
        <taxon>Cellvibrionales</taxon>
        <taxon>Microbulbiferaceae</taxon>
        <taxon>Microbulbifer</taxon>
    </lineage>
</organism>
<dbReference type="Gene3D" id="2.60.200.20">
    <property type="match status" value="1"/>
</dbReference>
<reference evidence="4 5" key="1">
    <citation type="submission" date="2020-08" db="EMBL/GenBank/DDBJ databases">
        <title>Genomic Encyclopedia of Type Strains, Phase III (KMG-III): the genomes of soil and plant-associated and newly described type strains.</title>
        <authorList>
            <person name="Whitman W."/>
        </authorList>
    </citation>
    <scope>NUCLEOTIDE SEQUENCE [LARGE SCALE GENOMIC DNA]</scope>
    <source>
        <strain evidence="4 5">CECT 8799</strain>
    </source>
</reference>
<protein>
    <recommendedName>
        <fullName evidence="3">FHA domain-containing protein</fullName>
    </recommendedName>
</protein>
<dbReference type="EMBL" id="JACHWZ010000002">
    <property type="protein sequence ID" value="MBB3059799.1"/>
    <property type="molecule type" value="Genomic_DNA"/>
</dbReference>
<dbReference type="AlphaFoldDB" id="A0A7W4W987"/>
<dbReference type="RefSeq" id="WP_183456531.1">
    <property type="nucleotide sequence ID" value="NZ_JACHWZ010000002.1"/>
</dbReference>
<evidence type="ECO:0000259" key="3">
    <source>
        <dbReference type="PROSITE" id="PS50006"/>
    </source>
</evidence>
<dbReference type="Pfam" id="PF00498">
    <property type="entry name" value="FHA"/>
    <property type="match status" value="1"/>
</dbReference>
<dbReference type="InterPro" id="IPR008984">
    <property type="entry name" value="SMAD_FHA_dom_sf"/>
</dbReference>
<comment type="caution">
    <text evidence="4">The sequence shown here is derived from an EMBL/GenBank/DDBJ whole genome shotgun (WGS) entry which is preliminary data.</text>
</comment>
<evidence type="ECO:0000256" key="1">
    <source>
        <dbReference type="SAM" id="MobiDB-lite"/>
    </source>
</evidence>
<feature type="transmembrane region" description="Helical" evidence="2">
    <location>
        <begin position="229"/>
        <end position="249"/>
    </location>
</feature>
<dbReference type="Proteomes" id="UP000535937">
    <property type="component" value="Unassembled WGS sequence"/>
</dbReference>
<keyword evidence="2" id="KW-0812">Transmembrane</keyword>
<feature type="domain" description="FHA" evidence="3">
    <location>
        <begin position="25"/>
        <end position="75"/>
    </location>
</feature>
<sequence>MALIIEELNRSQRVQARYRMDGERFTLGRAYHNDVILDDPHADPRHAEVVRDEDGGYTLRDLHSANGSQLLGNNRDKSVKSGAFNERAIESGDEIQLGKTHLRFTDSEARVSPALPLHSLERLFGRLSHPAAAFALLFTVGLSTLAISYLGYARSYEWTLAANLVAGSVVGLLVYAAAWAFIGRVVRHETRFFTHLSIAALGALLYAAWEWFGGLLDFNYALGSWKGVLDLLVLALLLPAMLWCACFLAMNLSPRWRWGVALLLPWSFLGLGMAEDIGGMRDFSALPEISTEIKYEDMLWREPVPMGQFIAGSPALFDIPLDKKARDEDEAEDEVKDAPEQQTPTGQETETES</sequence>
<dbReference type="SMART" id="SM00240">
    <property type="entry name" value="FHA"/>
    <property type="match status" value="1"/>
</dbReference>
<dbReference type="SUPFAM" id="SSF49879">
    <property type="entry name" value="SMAD/FHA domain"/>
    <property type="match status" value="1"/>
</dbReference>
<evidence type="ECO:0000256" key="2">
    <source>
        <dbReference type="SAM" id="Phobius"/>
    </source>
</evidence>
<dbReference type="CDD" id="cd00060">
    <property type="entry name" value="FHA"/>
    <property type="match status" value="1"/>
</dbReference>
<evidence type="ECO:0000313" key="5">
    <source>
        <dbReference type="Proteomes" id="UP000535937"/>
    </source>
</evidence>
<feature type="region of interest" description="Disordered" evidence="1">
    <location>
        <begin position="323"/>
        <end position="353"/>
    </location>
</feature>
<dbReference type="InterPro" id="IPR000253">
    <property type="entry name" value="FHA_dom"/>
</dbReference>
<keyword evidence="2" id="KW-1133">Transmembrane helix</keyword>
<dbReference type="PROSITE" id="PS50006">
    <property type="entry name" value="FHA_DOMAIN"/>
    <property type="match status" value="1"/>
</dbReference>
<feature type="compositionally biased region" description="Low complexity" evidence="1">
    <location>
        <begin position="340"/>
        <end position="353"/>
    </location>
</feature>
<proteinExistence type="predicted"/>
<feature type="transmembrane region" description="Helical" evidence="2">
    <location>
        <begin position="192"/>
        <end position="209"/>
    </location>
</feature>
<keyword evidence="5" id="KW-1185">Reference proteome</keyword>
<keyword evidence="2" id="KW-0472">Membrane</keyword>
<feature type="transmembrane region" description="Helical" evidence="2">
    <location>
        <begin position="158"/>
        <end position="180"/>
    </location>
</feature>
<feature type="transmembrane region" description="Helical" evidence="2">
    <location>
        <begin position="131"/>
        <end position="152"/>
    </location>
</feature>